<dbReference type="AlphaFoldDB" id="A0A645H840"/>
<dbReference type="Pfam" id="PF01381">
    <property type="entry name" value="HTH_3"/>
    <property type="match status" value="1"/>
</dbReference>
<proteinExistence type="predicted"/>
<keyword evidence="1" id="KW-0238">DNA-binding</keyword>
<dbReference type="InterPro" id="IPR001387">
    <property type="entry name" value="Cro/C1-type_HTH"/>
</dbReference>
<organism evidence="3">
    <name type="scientific">bioreactor metagenome</name>
    <dbReference type="NCBI Taxonomy" id="1076179"/>
    <lineage>
        <taxon>unclassified sequences</taxon>
        <taxon>metagenomes</taxon>
        <taxon>ecological metagenomes</taxon>
    </lineage>
</organism>
<feature type="domain" description="HTH cro/C1-type" evidence="2">
    <location>
        <begin position="24"/>
        <end position="71"/>
    </location>
</feature>
<accession>A0A645H840</accession>
<protein>
    <recommendedName>
        <fullName evidence="2">HTH cro/C1-type domain-containing protein</fullName>
    </recommendedName>
</protein>
<dbReference type="NCBIfam" id="TIGR02607">
    <property type="entry name" value="antidote_HigA"/>
    <property type="match status" value="1"/>
</dbReference>
<sequence length="106" mass="12147">MDDEYTLAPVTIGEYLRTEWLQPLGLSAYRVAKDIGITAGAMLNILNGKRNMSLDTAWRLAHYFGMSRNYFINLQNALESDAKEEEYQKTIATLPVYDRMSMVCEE</sequence>
<comment type="caution">
    <text evidence="3">The sequence shown here is derived from an EMBL/GenBank/DDBJ whole genome shotgun (WGS) entry which is preliminary data.</text>
</comment>
<dbReference type="EMBL" id="VSSQ01088635">
    <property type="protein sequence ID" value="MPN35197.1"/>
    <property type="molecule type" value="Genomic_DNA"/>
</dbReference>
<name>A0A645H840_9ZZZZ</name>
<reference evidence="3" key="1">
    <citation type="submission" date="2019-08" db="EMBL/GenBank/DDBJ databases">
        <authorList>
            <person name="Kucharzyk K."/>
            <person name="Murdoch R.W."/>
            <person name="Higgins S."/>
            <person name="Loffler F."/>
        </authorList>
    </citation>
    <scope>NUCLEOTIDE SEQUENCE</scope>
</reference>
<dbReference type="CDD" id="cd00093">
    <property type="entry name" value="HTH_XRE"/>
    <property type="match status" value="1"/>
</dbReference>
<evidence type="ECO:0000259" key="2">
    <source>
        <dbReference type="PROSITE" id="PS50943"/>
    </source>
</evidence>
<dbReference type="PROSITE" id="PS50943">
    <property type="entry name" value="HTH_CROC1"/>
    <property type="match status" value="1"/>
</dbReference>
<dbReference type="InterPro" id="IPR013430">
    <property type="entry name" value="Toxin_antidote_HigA"/>
</dbReference>
<dbReference type="SMART" id="SM00530">
    <property type="entry name" value="HTH_XRE"/>
    <property type="match status" value="1"/>
</dbReference>
<evidence type="ECO:0000256" key="1">
    <source>
        <dbReference type="ARBA" id="ARBA00023125"/>
    </source>
</evidence>
<dbReference type="PANTHER" id="PTHR36924:SF1">
    <property type="entry name" value="ANTITOXIN HIGA-1"/>
    <property type="match status" value="1"/>
</dbReference>
<dbReference type="SUPFAM" id="SSF47413">
    <property type="entry name" value="lambda repressor-like DNA-binding domains"/>
    <property type="match status" value="1"/>
</dbReference>
<dbReference type="PANTHER" id="PTHR36924">
    <property type="entry name" value="ANTITOXIN HIGA-1"/>
    <property type="match status" value="1"/>
</dbReference>
<evidence type="ECO:0000313" key="3">
    <source>
        <dbReference type="EMBL" id="MPN35197.1"/>
    </source>
</evidence>
<dbReference type="Gene3D" id="1.10.260.40">
    <property type="entry name" value="lambda repressor-like DNA-binding domains"/>
    <property type="match status" value="1"/>
</dbReference>
<dbReference type="GO" id="GO:0003677">
    <property type="term" value="F:DNA binding"/>
    <property type="evidence" value="ECO:0007669"/>
    <property type="project" value="UniProtKB-KW"/>
</dbReference>
<gene>
    <name evidence="3" type="ORF">SDC9_182694</name>
</gene>
<dbReference type="InterPro" id="IPR010982">
    <property type="entry name" value="Lambda_DNA-bd_dom_sf"/>
</dbReference>